<dbReference type="InterPro" id="IPR036271">
    <property type="entry name" value="Tet_transcr_reg_TetR-rel_C_sf"/>
</dbReference>
<dbReference type="Gene3D" id="1.10.357.10">
    <property type="entry name" value="Tetracycline Repressor, domain 2"/>
    <property type="match status" value="1"/>
</dbReference>
<keyword evidence="3" id="KW-0804">Transcription</keyword>
<dbReference type="Pfam" id="PF00440">
    <property type="entry name" value="TetR_N"/>
    <property type="match status" value="1"/>
</dbReference>
<dbReference type="RefSeq" id="WP_090850118.1">
    <property type="nucleotide sequence ID" value="NZ_FMZM01000001.1"/>
</dbReference>
<keyword evidence="1" id="KW-0805">Transcription regulation</keyword>
<dbReference type="InterPro" id="IPR041478">
    <property type="entry name" value="TetR_C_27"/>
</dbReference>
<keyword evidence="2 4" id="KW-0238">DNA-binding</keyword>
<dbReference type="Proteomes" id="UP000199034">
    <property type="component" value="Unassembled WGS sequence"/>
</dbReference>
<dbReference type="PANTHER" id="PTHR30055:SF234">
    <property type="entry name" value="HTH-TYPE TRANSCRIPTIONAL REGULATOR BETI"/>
    <property type="match status" value="1"/>
</dbReference>
<dbReference type="SUPFAM" id="SSF48498">
    <property type="entry name" value="Tetracyclin repressor-like, C-terminal domain"/>
    <property type="match status" value="1"/>
</dbReference>
<dbReference type="InterPro" id="IPR001647">
    <property type="entry name" value="HTH_TetR"/>
</dbReference>
<sequence length="195" mass="21746">MPKINAETVAEHRDRVRRRVYDAFATLMSERSFDAITMAQIAERAELGRTTIYHHFPDKEAVVVAFATHETERYLAELRTALDTADDPVERLRVYVRHQLAAGQQFHMGLGMQLVGMLSRESVQAIREHVVAVEDVLRELLAAGVAAGAFEVPDPTSAMSLVHACLAPRHVPPEQVERFIVRALLTDAGRASYTS</sequence>
<dbReference type="InterPro" id="IPR009057">
    <property type="entry name" value="Homeodomain-like_sf"/>
</dbReference>
<evidence type="ECO:0000313" key="5">
    <source>
        <dbReference type="Proteomes" id="UP000199034"/>
    </source>
</evidence>
<gene>
    <name evidence="4" type="ORF">SAMN05421872_101342</name>
</gene>
<keyword evidence="5" id="KW-1185">Reference proteome</keyword>
<dbReference type="PROSITE" id="PS50977">
    <property type="entry name" value="HTH_TETR_2"/>
    <property type="match status" value="1"/>
</dbReference>
<proteinExistence type="predicted"/>
<dbReference type="PROSITE" id="PS01081">
    <property type="entry name" value="HTH_TETR_1"/>
    <property type="match status" value="1"/>
</dbReference>
<protein>
    <submittedName>
        <fullName evidence="4">DNA-binding transcriptional regulator, AcrR family</fullName>
    </submittedName>
</protein>
<organism evidence="4 5">
    <name type="scientific">Nocardioides lianchengensis</name>
    <dbReference type="NCBI Taxonomy" id="1045774"/>
    <lineage>
        <taxon>Bacteria</taxon>
        <taxon>Bacillati</taxon>
        <taxon>Actinomycetota</taxon>
        <taxon>Actinomycetes</taxon>
        <taxon>Propionibacteriales</taxon>
        <taxon>Nocardioidaceae</taxon>
        <taxon>Nocardioides</taxon>
    </lineage>
</organism>
<dbReference type="OrthoDB" id="4709704at2"/>
<name>A0A1G6J141_9ACTN</name>
<dbReference type="GO" id="GO:0000976">
    <property type="term" value="F:transcription cis-regulatory region binding"/>
    <property type="evidence" value="ECO:0007669"/>
    <property type="project" value="TreeGrafter"/>
</dbReference>
<dbReference type="SUPFAM" id="SSF46689">
    <property type="entry name" value="Homeodomain-like"/>
    <property type="match status" value="1"/>
</dbReference>
<dbReference type="PANTHER" id="PTHR30055">
    <property type="entry name" value="HTH-TYPE TRANSCRIPTIONAL REGULATOR RUTR"/>
    <property type="match status" value="1"/>
</dbReference>
<dbReference type="InterPro" id="IPR050109">
    <property type="entry name" value="HTH-type_TetR-like_transc_reg"/>
</dbReference>
<dbReference type="AlphaFoldDB" id="A0A1G6J141"/>
<dbReference type="PRINTS" id="PR00455">
    <property type="entry name" value="HTHTETR"/>
</dbReference>
<dbReference type="Pfam" id="PF17935">
    <property type="entry name" value="TetR_C_27"/>
    <property type="match status" value="1"/>
</dbReference>
<dbReference type="EMBL" id="FMZM01000001">
    <property type="protein sequence ID" value="SDC12534.1"/>
    <property type="molecule type" value="Genomic_DNA"/>
</dbReference>
<reference evidence="4 5" key="1">
    <citation type="submission" date="2016-10" db="EMBL/GenBank/DDBJ databases">
        <authorList>
            <person name="de Groot N.N."/>
        </authorList>
    </citation>
    <scope>NUCLEOTIDE SEQUENCE [LARGE SCALE GENOMIC DNA]</scope>
    <source>
        <strain evidence="4 5">CGMCC 4.6858</strain>
    </source>
</reference>
<dbReference type="InterPro" id="IPR023772">
    <property type="entry name" value="DNA-bd_HTH_TetR-type_CS"/>
</dbReference>
<evidence type="ECO:0000256" key="1">
    <source>
        <dbReference type="ARBA" id="ARBA00023015"/>
    </source>
</evidence>
<evidence type="ECO:0000256" key="2">
    <source>
        <dbReference type="ARBA" id="ARBA00023125"/>
    </source>
</evidence>
<evidence type="ECO:0000256" key="3">
    <source>
        <dbReference type="ARBA" id="ARBA00023163"/>
    </source>
</evidence>
<accession>A0A1G6J141</accession>
<dbReference type="GO" id="GO:0003700">
    <property type="term" value="F:DNA-binding transcription factor activity"/>
    <property type="evidence" value="ECO:0007669"/>
    <property type="project" value="TreeGrafter"/>
</dbReference>
<evidence type="ECO:0000313" key="4">
    <source>
        <dbReference type="EMBL" id="SDC12534.1"/>
    </source>
</evidence>
<dbReference type="STRING" id="1045774.SAMN05421872_101342"/>